<dbReference type="RefSeq" id="WP_105545287.1">
    <property type="nucleotide sequence ID" value="NZ_JBBGZH010000002.1"/>
</dbReference>
<evidence type="ECO:0000256" key="3">
    <source>
        <dbReference type="ARBA" id="ARBA00023163"/>
    </source>
</evidence>
<reference evidence="5 6" key="1">
    <citation type="submission" date="2023-12" db="EMBL/GenBank/DDBJ databases">
        <title>Gut-associated functions are favored during microbiome assembly across C. elegans life.</title>
        <authorList>
            <person name="Zimmermann J."/>
        </authorList>
    </citation>
    <scope>NUCLEOTIDE SEQUENCE [LARGE SCALE GENOMIC DNA]</scope>
    <source>
        <strain evidence="5 6">MYb71</strain>
    </source>
</reference>
<sequence length="235" mass="26283">MTLAETNMTDQNGGGNLRWLPVYNGLRDAVVSHRLLPGTKLPEDELATIYSVSRAFVRAALQALAHDRLVRLEPNRGAFVAEPSREEAREVFEARLLIEPEVASLAAKVIKPKQVRQLRQHLHDEHEALHAGRDSEAIMLSALFHTHLAEISGHSILAGFVGDLLPRSSLIISLYWERRETTCQCDAHHALVDAIEKHKSGEAAVLMKTHILDLLAGLNLERVDKEQKRLSDILR</sequence>
<dbReference type="PANTHER" id="PTHR43537:SF53">
    <property type="entry name" value="HTH-TYPE TRANSCRIPTIONAL REPRESSOR NANR"/>
    <property type="match status" value="1"/>
</dbReference>
<dbReference type="Gene3D" id="1.10.10.10">
    <property type="entry name" value="Winged helix-like DNA-binding domain superfamily/Winged helix DNA-binding domain"/>
    <property type="match status" value="1"/>
</dbReference>
<evidence type="ECO:0000256" key="2">
    <source>
        <dbReference type="ARBA" id="ARBA00023125"/>
    </source>
</evidence>
<feature type="domain" description="HTH gntR-type" evidence="4">
    <location>
        <begin position="16"/>
        <end position="83"/>
    </location>
</feature>
<dbReference type="SUPFAM" id="SSF46785">
    <property type="entry name" value="Winged helix' DNA-binding domain"/>
    <property type="match status" value="1"/>
</dbReference>
<dbReference type="SMART" id="SM00345">
    <property type="entry name" value="HTH_GNTR"/>
    <property type="match status" value="1"/>
</dbReference>
<accession>A0ABU8PKF6</accession>
<dbReference type="CDD" id="cd07377">
    <property type="entry name" value="WHTH_GntR"/>
    <property type="match status" value="1"/>
</dbReference>
<dbReference type="InterPro" id="IPR008920">
    <property type="entry name" value="TF_FadR/GntR_C"/>
</dbReference>
<dbReference type="Proteomes" id="UP001375812">
    <property type="component" value="Unassembled WGS sequence"/>
</dbReference>
<dbReference type="EMBL" id="JBBGZH010000002">
    <property type="protein sequence ID" value="MEJ5022684.1"/>
    <property type="molecule type" value="Genomic_DNA"/>
</dbReference>
<evidence type="ECO:0000313" key="5">
    <source>
        <dbReference type="EMBL" id="MEJ5022684.1"/>
    </source>
</evidence>
<comment type="caution">
    <text evidence="5">The sequence shown here is derived from an EMBL/GenBank/DDBJ whole genome shotgun (WGS) entry which is preliminary data.</text>
</comment>
<keyword evidence="6" id="KW-1185">Reference proteome</keyword>
<dbReference type="PANTHER" id="PTHR43537">
    <property type="entry name" value="TRANSCRIPTIONAL REGULATOR, GNTR FAMILY"/>
    <property type="match status" value="1"/>
</dbReference>
<dbReference type="InterPro" id="IPR036390">
    <property type="entry name" value="WH_DNA-bd_sf"/>
</dbReference>
<dbReference type="PROSITE" id="PS50949">
    <property type="entry name" value="HTH_GNTR"/>
    <property type="match status" value="1"/>
</dbReference>
<dbReference type="InterPro" id="IPR000524">
    <property type="entry name" value="Tscrpt_reg_HTH_GntR"/>
</dbReference>
<gene>
    <name evidence="5" type="ORF">WH297_23505</name>
</gene>
<keyword evidence="2" id="KW-0238">DNA-binding</keyword>
<organism evidence="5 6">
    <name type="scientific">Ochrobactrum vermis</name>
    <dbReference type="NCBI Taxonomy" id="1827297"/>
    <lineage>
        <taxon>Bacteria</taxon>
        <taxon>Pseudomonadati</taxon>
        <taxon>Pseudomonadota</taxon>
        <taxon>Alphaproteobacteria</taxon>
        <taxon>Hyphomicrobiales</taxon>
        <taxon>Brucellaceae</taxon>
        <taxon>Brucella/Ochrobactrum group</taxon>
        <taxon>Ochrobactrum</taxon>
    </lineage>
</organism>
<keyword evidence="1" id="KW-0805">Transcription regulation</keyword>
<proteinExistence type="predicted"/>
<dbReference type="SUPFAM" id="SSF48008">
    <property type="entry name" value="GntR ligand-binding domain-like"/>
    <property type="match status" value="1"/>
</dbReference>
<dbReference type="SMART" id="SM00895">
    <property type="entry name" value="FCD"/>
    <property type="match status" value="1"/>
</dbReference>
<dbReference type="Gene3D" id="1.20.120.530">
    <property type="entry name" value="GntR ligand-binding domain-like"/>
    <property type="match status" value="1"/>
</dbReference>
<name>A0ABU8PKF6_9HYPH</name>
<evidence type="ECO:0000313" key="6">
    <source>
        <dbReference type="Proteomes" id="UP001375812"/>
    </source>
</evidence>
<dbReference type="Pfam" id="PF00392">
    <property type="entry name" value="GntR"/>
    <property type="match status" value="1"/>
</dbReference>
<dbReference type="Pfam" id="PF07729">
    <property type="entry name" value="FCD"/>
    <property type="match status" value="1"/>
</dbReference>
<keyword evidence="3" id="KW-0804">Transcription</keyword>
<evidence type="ECO:0000259" key="4">
    <source>
        <dbReference type="PROSITE" id="PS50949"/>
    </source>
</evidence>
<evidence type="ECO:0000256" key="1">
    <source>
        <dbReference type="ARBA" id="ARBA00023015"/>
    </source>
</evidence>
<dbReference type="InterPro" id="IPR036388">
    <property type="entry name" value="WH-like_DNA-bd_sf"/>
</dbReference>
<dbReference type="InterPro" id="IPR011711">
    <property type="entry name" value="GntR_C"/>
</dbReference>
<protein>
    <submittedName>
        <fullName evidence="5">GntR family transcriptional regulator</fullName>
    </submittedName>
</protein>